<comment type="subcellular location">
    <subcellularLocation>
        <location evidence="1">Membrane</location>
        <topology evidence="1">Multi-pass membrane protein</topology>
    </subcellularLocation>
</comment>
<dbReference type="PANTHER" id="PTHR21716">
    <property type="entry name" value="TRANSMEMBRANE PROTEIN"/>
    <property type="match status" value="1"/>
</dbReference>
<dbReference type="NCBIfam" id="TIGR02872">
    <property type="entry name" value="spore_ytvI"/>
    <property type="match status" value="1"/>
</dbReference>
<organism evidence="7 8">
    <name type="scientific">Marinicrinis sediminis</name>
    <dbReference type="NCBI Taxonomy" id="1652465"/>
    <lineage>
        <taxon>Bacteria</taxon>
        <taxon>Bacillati</taxon>
        <taxon>Bacillota</taxon>
        <taxon>Bacilli</taxon>
        <taxon>Bacillales</taxon>
        <taxon>Paenibacillaceae</taxon>
    </lineage>
</organism>
<evidence type="ECO:0000256" key="6">
    <source>
        <dbReference type="SAM" id="Phobius"/>
    </source>
</evidence>
<evidence type="ECO:0000256" key="4">
    <source>
        <dbReference type="ARBA" id="ARBA00022989"/>
    </source>
</evidence>
<dbReference type="InterPro" id="IPR002549">
    <property type="entry name" value="AI-2E-like"/>
</dbReference>
<proteinExistence type="inferred from homology"/>
<name>A0ABW5R9I6_9BACL</name>
<feature type="transmembrane region" description="Helical" evidence="6">
    <location>
        <begin position="290"/>
        <end position="310"/>
    </location>
</feature>
<evidence type="ECO:0000256" key="5">
    <source>
        <dbReference type="ARBA" id="ARBA00023136"/>
    </source>
</evidence>
<reference evidence="8" key="1">
    <citation type="journal article" date="2019" name="Int. J. Syst. Evol. Microbiol.">
        <title>The Global Catalogue of Microorganisms (GCM) 10K type strain sequencing project: providing services to taxonomists for standard genome sequencing and annotation.</title>
        <authorList>
            <consortium name="The Broad Institute Genomics Platform"/>
            <consortium name="The Broad Institute Genome Sequencing Center for Infectious Disease"/>
            <person name="Wu L."/>
            <person name="Ma J."/>
        </authorList>
    </citation>
    <scope>NUCLEOTIDE SEQUENCE [LARGE SCALE GENOMIC DNA]</scope>
    <source>
        <strain evidence="8">KCTC 33676</strain>
    </source>
</reference>
<sequence>MQSIHIPWKIILRALWVAIVIVGTFLFLYWVIPLIYPFVFGWLIAYLINPVVKFLQKKAKFPRWLGTTTGLLLFLGIISGFIALFASKIAIEIGKFAAVINDNLDNWRKEFISFIESDRIQNAINQISTFFEQNEDIQGTFTDNLNSAGKQITSKVSELITNTINILVQFLLSLPNMAVIILISLLAAFFISKDWDKLSSRTSAWLPESVRAPTMKVWTNLNKALFGYLRAQLVMISITAIFVTVGLLILNVEYAISIGLFIGFVDLLPYLGTGAVMIPWIIYEFIQGDVPLGIGLSIVYGIVLVTRSLIEPKVLASSIGLDPLATLLFMVLGLNLFGAVGLIIGPVTLMLLLTFHRVHIFRTLKEYILYGPSPIKTE</sequence>
<comment type="similarity">
    <text evidence="2">Belongs to the autoinducer-2 exporter (AI-2E) (TC 2.A.86) family.</text>
</comment>
<dbReference type="Proteomes" id="UP001597497">
    <property type="component" value="Unassembled WGS sequence"/>
</dbReference>
<dbReference type="InterPro" id="IPR014227">
    <property type="entry name" value="YtvI-like"/>
</dbReference>
<keyword evidence="3 6" id="KW-0812">Transmembrane</keyword>
<feature type="transmembrane region" description="Helical" evidence="6">
    <location>
        <begin position="258"/>
        <end position="283"/>
    </location>
</feature>
<dbReference type="Pfam" id="PF01594">
    <property type="entry name" value="AI-2E_transport"/>
    <property type="match status" value="1"/>
</dbReference>
<dbReference type="RefSeq" id="WP_379929118.1">
    <property type="nucleotide sequence ID" value="NZ_JBHUMM010000014.1"/>
</dbReference>
<feature type="transmembrane region" description="Helical" evidence="6">
    <location>
        <begin position="64"/>
        <end position="86"/>
    </location>
</feature>
<keyword evidence="8" id="KW-1185">Reference proteome</keyword>
<dbReference type="EMBL" id="JBHUMM010000014">
    <property type="protein sequence ID" value="MFD2671643.1"/>
    <property type="molecule type" value="Genomic_DNA"/>
</dbReference>
<protein>
    <submittedName>
        <fullName evidence="7">Sporulation integral membrane protein YtvI</fullName>
    </submittedName>
</protein>
<feature type="transmembrane region" description="Helical" evidence="6">
    <location>
        <begin position="330"/>
        <end position="355"/>
    </location>
</feature>
<dbReference type="PANTHER" id="PTHR21716:SF68">
    <property type="entry name" value="TRANSPORT PROTEIN YTVI-RELATED"/>
    <property type="match status" value="1"/>
</dbReference>
<evidence type="ECO:0000313" key="8">
    <source>
        <dbReference type="Proteomes" id="UP001597497"/>
    </source>
</evidence>
<accession>A0ABW5R9I6</accession>
<feature type="transmembrane region" description="Helical" evidence="6">
    <location>
        <begin position="12"/>
        <end position="29"/>
    </location>
</feature>
<gene>
    <name evidence="7" type="primary">ytvI</name>
    <name evidence="7" type="ORF">ACFSUC_08500</name>
</gene>
<keyword evidence="5 6" id="KW-0472">Membrane</keyword>
<feature type="transmembrane region" description="Helical" evidence="6">
    <location>
        <begin position="166"/>
        <end position="191"/>
    </location>
</feature>
<feature type="transmembrane region" description="Helical" evidence="6">
    <location>
        <begin position="233"/>
        <end position="252"/>
    </location>
</feature>
<keyword evidence="4 6" id="KW-1133">Transmembrane helix</keyword>
<evidence type="ECO:0000256" key="2">
    <source>
        <dbReference type="ARBA" id="ARBA00009773"/>
    </source>
</evidence>
<evidence type="ECO:0000256" key="3">
    <source>
        <dbReference type="ARBA" id="ARBA00022692"/>
    </source>
</evidence>
<comment type="caution">
    <text evidence="7">The sequence shown here is derived from an EMBL/GenBank/DDBJ whole genome shotgun (WGS) entry which is preliminary data.</text>
</comment>
<evidence type="ECO:0000313" key="7">
    <source>
        <dbReference type="EMBL" id="MFD2671643.1"/>
    </source>
</evidence>
<evidence type="ECO:0000256" key="1">
    <source>
        <dbReference type="ARBA" id="ARBA00004141"/>
    </source>
</evidence>